<dbReference type="EMBL" id="BASZ01000002">
    <property type="protein sequence ID" value="GAD48091.1"/>
    <property type="molecule type" value="Genomic_DNA"/>
</dbReference>
<evidence type="ECO:0000313" key="1">
    <source>
        <dbReference type="EMBL" id="GAD48091.1"/>
    </source>
</evidence>
<dbReference type="Proteomes" id="UP000016568">
    <property type="component" value="Unassembled WGS sequence"/>
</dbReference>
<dbReference type="RefSeq" id="WP_021688998.1">
    <property type="nucleotide sequence ID" value="NZ_BASZ01000002.1"/>
</dbReference>
<keyword evidence="2" id="KW-1185">Reference proteome</keyword>
<dbReference type="eggNOG" id="ENOG50309Y9">
    <property type="taxonomic scope" value="Bacteria"/>
</dbReference>
<accession>U2Y4R3</accession>
<evidence type="ECO:0000313" key="2">
    <source>
        <dbReference type="Proteomes" id="UP000016568"/>
    </source>
</evidence>
<dbReference type="OrthoDB" id="7473760at2"/>
<dbReference type="KEGG" id="ntd:EGO55_00390"/>
<comment type="caution">
    <text evidence="1">The sequence shown here is derived from an EMBL/GenBank/DDBJ whole genome shotgun (WGS) entry which is preliminary data.</text>
</comment>
<protein>
    <submittedName>
        <fullName evidence="1">Uncharacterized protein</fullName>
    </submittedName>
</protein>
<gene>
    <name evidence="1" type="ORF">NT2_02_01730</name>
</gene>
<proteinExistence type="predicted"/>
<name>U2Y4R3_9SPHN</name>
<sequence>MRAETIVSVPRVRRRTIADRLCDSVVALARHQGHILSHKEIPWASITFAGARHRIMLLFEGCPAIATGEEFIDALPEHEFTLPGQLVAEAQVVAVDHRLAPDARLIVTVEILLLDDA</sequence>
<organism evidence="1 2">
    <name type="scientific">Caenibius tardaugens NBRC 16725</name>
    <dbReference type="NCBI Taxonomy" id="1219035"/>
    <lineage>
        <taxon>Bacteria</taxon>
        <taxon>Pseudomonadati</taxon>
        <taxon>Pseudomonadota</taxon>
        <taxon>Alphaproteobacteria</taxon>
        <taxon>Sphingomonadales</taxon>
        <taxon>Erythrobacteraceae</taxon>
        <taxon>Caenibius</taxon>
    </lineage>
</organism>
<dbReference type="AlphaFoldDB" id="U2Y4R3"/>
<reference evidence="1 2" key="1">
    <citation type="submission" date="2013-09" db="EMBL/GenBank/DDBJ databases">
        <title>Whole genome shotgun sequence of Novosphingobium tardaugens NBRC 16725.</title>
        <authorList>
            <person name="Isaki S."/>
            <person name="Hosoyama A."/>
            <person name="Tsuchikane K."/>
            <person name="Katsumata H."/>
            <person name="Ando Y."/>
            <person name="Yamazaki S."/>
            <person name="Fujita N."/>
        </authorList>
    </citation>
    <scope>NUCLEOTIDE SEQUENCE [LARGE SCALE GENOMIC DNA]</scope>
    <source>
        <strain evidence="1 2">NBRC 16725</strain>
    </source>
</reference>